<evidence type="ECO:0000313" key="7">
    <source>
        <dbReference type="Proteomes" id="UP000283128"/>
    </source>
</evidence>
<keyword evidence="2" id="KW-0378">Hydrolase</keyword>
<dbReference type="Gene3D" id="3.40.50.200">
    <property type="entry name" value="Peptidase S8/S53 domain"/>
    <property type="match status" value="1"/>
</dbReference>
<dbReference type="EMBL" id="RZYA01000032">
    <property type="protein sequence ID" value="RVU15537.1"/>
    <property type="molecule type" value="Genomic_DNA"/>
</dbReference>
<dbReference type="InterPro" id="IPR023828">
    <property type="entry name" value="Peptidase_S8_Ser-AS"/>
</dbReference>
<accession>A0A3S2V4Q0</accession>
<dbReference type="InterPro" id="IPR036852">
    <property type="entry name" value="Peptidase_S8/S53_dom_sf"/>
</dbReference>
<feature type="region of interest" description="Disordered" evidence="4">
    <location>
        <begin position="882"/>
        <end position="910"/>
    </location>
</feature>
<evidence type="ECO:0000256" key="1">
    <source>
        <dbReference type="ARBA" id="ARBA00022670"/>
    </source>
</evidence>
<evidence type="ECO:0000256" key="2">
    <source>
        <dbReference type="ARBA" id="ARBA00022801"/>
    </source>
</evidence>
<evidence type="ECO:0000256" key="3">
    <source>
        <dbReference type="ARBA" id="ARBA00022825"/>
    </source>
</evidence>
<feature type="region of interest" description="Disordered" evidence="4">
    <location>
        <begin position="42"/>
        <end position="74"/>
    </location>
</feature>
<evidence type="ECO:0000256" key="4">
    <source>
        <dbReference type="SAM" id="MobiDB-lite"/>
    </source>
</evidence>
<keyword evidence="3" id="KW-0720">Serine protease</keyword>
<feature type="compositionally biased region" description="Low complexity" evidence="4">
    <location>
        <begin position="491"/>
        <end position="502"/>
    </location>
</feature>
<sequence length="1368" mass="139126">MPRANPSGRRLVRVCTVLLLAGSSFGLAVPAGAEPAGAAPVGTMPVGKAPRPDSAPLQMPATKESPPRPLKERQGVVPGRILVTLDQGTSVTGGSVPGTRVAARTARTSNTRLNAKLRTVGATSLHPLLRKADPALPGAYVVQTSQKDSVAVARALRGTPGIARVEPDRYVNTMHTGGSPLPSATTRAFAKATRADAAGPAARSDGNPPAAPAADVPGNDTLTNSAQAFLNAGGVNAVGAFSMLQGRYGQQPGAGETITNVSLGDLTDQSMADAGDDYVKSYGPTTVLKDGQRYLDLPSMPLIPAYVAKDSGGLDGAASTKNQDPALGEVLLDFSVMAPLAHDRQRPEATGSGYTDLLGIAPGADYRLVVPEQPTVDRIAGALLAAAHQSPRPSVITASLGFGTDTEGFPGRYLEDDPYIRSVVASIVREGVVVTIASNDGTRLYTPAAVGPDGGSTPTDLAPGDRSATTIDDVGESTTPSRIPDSGAIAAGGTTLDDTLAGGPDGDATTAETRISGSGTFSSGFGSRVDLSAPSDNILAFSHGIGGGAGAVSVSLNGGTSASAPEIAAAAAVVLQSGRLAGHRLTPAAVRQILEATGRPVSTPPQIDRQLHVGPQIDVTAAVQKLIGRKVDTSTDPSAASGPAAPAIVRLSVAHRVTRGSLGGSFLETTDQDRIDLGNRASGGNGAALLGPVTFAGDVTGATGRETYTLIVGSKTFRSDTPAIRLTPTQLLAAAGLPVVADADREITVTYRVLTDGHTSASVTRTLTVGPSDGTHAQVPAPQVPATVPTGKSVTVSYDLTGVTGTDTPQLVLSTVGHWNPMLAPVFSAAWHQELTEKKGTVTIPADAFTGGAGIYGVGIVRSGFGDGPSRTVYGEFAPFRVGGSTASERPDAPTLTGTNGATGHRAEASRANPGVAVHYDVRAVPGAYATELEISAPAPTLFGTVNTFTNVNGDRLDHNGVDSPSVHHQVLTHTSGTTRLNAAELGLGSSNTYGVRVLALDHDGNVIGQASPLSSLTYDDGVAPGGSGVLNFAAAGEHSVAALVTPAGSTELRHYSTATGHYGDVITSDSSENGSYYNVVGATGDRALAVHYLDGGKEVRVETWNTATDTLAGSTTLRAGQDFYLTGRVDPVHNRGVLLLRTDGKDAVLPVDLATGTAGDPVPGDPAGITPGQFTLLTIDNASGQVFLARAAGPYNCLSNASVARIDLDARTATKGGSTSACSHGIASDGAGSLYNLSARVVSVNIVPNASLGALDEQTGTTGSAFTVRKGLPTSLAVDGTNQVAVVSFRTPVGPAYFGSTAMAVVDNNATSQLAVVDLKTGKPIRTLSGFMTGQNGASENAIQLDPKTRTGWTVGPYNEQIQQFSY</sequence>
<comment type="caution">
    <text evidence="6">The sequence shown here is derived from an EMBL/GenBank/DDBJ whole genome shotgun (WGS) entry which is preliminary data.</text>
</comment>
<protein>
    <submittedName>
        <fullName evidence="6">Peptidase S8</fullName>
    </submittedName>
</protein>
<feature type="chain" id="PRO_5018627487" evidence="5">
    <location>
        <begin position="34"/>
        <end position="1368"/>
    </location>
</feature>
<reference evidence="6 7" key="1">
    <citation type="submission" date="2019-01" db="EMBL/GenBank/DDBJ databases">
        <title>Genome sequences of Streptomyces and Rhizobium isolates collected from root and soil.</title>
        <authorList>
            <person name="Chhettri S."/>
            <person name="Sevigny J.L."/>
            <person name="Sen A."/>
            <person name="Ennis N."/>
            <person name="Tisa L."/>
        </authorList>
    </citation>
    <scope>NUCLEOTIDE SEQUENCE [LARGE SCALE GENOMIC DNA]</scope>
    <source>
        <strain evidence="6 7">San01</strain>
    </source>
</reference>
<evidence type="ECO:0000256" key="5">
    <source>
        <dbReference type="SAM" id="SignalP"/>
    </source>
</evidence>
<name>A0A3S2V4Q0_9ACTN</name>
<organism evidence="6 7">
    <name type="scientific">Streptomyces antnestii</name>
    <dbReference type="NCBI Taxonomy" id="2494256"/>
    <lineage>
        <taxon>Bacteria</taxon>
        <taxon>Bacillati</taxon>
        <taxon>Actinomycetota</taxon>
        <taxon>Actinomycetes</taxon>
        <taxon>Kitasatosporales</taxon>
        <taxon>Streptomycetaceae</taxon>
        <taxon>Streptomyces</taxon>
    </lineage>
</organism>
<dbReference type="SUPFAM" id="SSF52743">
    <property type="entry name" value="Subtilisin-like"/>
    <property type="match status" value="1"/>
</dbReference>
<evidence type="ECO:0000313" key="6">
    <source>
        <dbReference type="EMBL" id="RVU15537.1"/>
    </source>
</evidence>
<feature type="compositionally biased region" description="Basic and acidic residues" evidence="4">
    <location>
        <begin position="65"/>
        <end position="74"/>
    </location>
</feature>
<feature type="signal peptide" evidence="5">
    <location>
        <begin position="1"/>
        <end position="33"/>
    </location>
</feature>
<feature type="region of interest" description="Disordered" evidence="4">
    <location>
        <begin position="196"/>
        <end position="219"/>
    </location>
</feature>
<keyword evidence="7" id="KW-1185">Reference proteome</keyword>
<dbReference type="GO" id="GO:0006508">
    <property type="term" value="P:proteolysis"/>
    <property type="evidence" value="ECO:0007669"/>
    <property type="project" value="UniProtKB-KW"/>
</dbReference>
<dbReference type="RefSeq" id="WP_127833091.1">
    <property type="nucleotide sequence ID" value="NZ_RZYA01000032.1"/>
</dbReference>
<keyword evidence="5" id="KW-0732">Signal</keyword>
<dbReference type="Proteomes" id="UP000283128">
    <property type="component" value="Unassembled WGS sequence"/>
</dbReference>
<proteinExistence type="predicted"/>
<feature type="region of interest" description="Disordered" evidence="4">
    <location>
        <begin position="447"/>
        <end position="502"/>
    </location>
</feature>
<gene>
    <name evidence="6" type="ORF">EOT10_38795</name>
</gene>
<keyword evidence="1" id="KW-0645">Protease</keyword>
<dbReference type="OrthoDB" id="3644761at2"/>
<dbReference type="PROSITE" id="PS00138">
    <property type="entry name" value="SUBTILASE_SER"/>
    <property type="match status" value="1"/>
</dbReference>
<dbReference type="GO" id="GO:0004252">
    <property type="term" value="F:serine-type endopeptidase activity"/>
    <property type="evidence" value="ECO:0007669"/>
    <property type="project" value="InterPro"/>
</dbReference>